<dbReference type="Proteomes" id="UP000008960">
    <property type="component" value="Chromosome"/>
</dbReference>
<reference evidence="1 2" key="2">
    <citation type="submission" date="2010-03" db="EMBL/GenBank/DDBJ databases">
        <authorList>
            <person name="Pajon A."/>
        </authorList>
    </citation>
    <scope>NUCLEOTIDE SEQUENCE [LARGE SCALE GENOMIC DNA]</scope>
    <source>
        <strain evidence="1 2">SSC/2</strain>
    </source>
</reference>
<dbReference type="KEGG" id="bprl:CL2_01060"/>
<name>D4MX77_ANAHA</name>
<sequence>MDTKMIYWYIIDKTIRETKKDKEMEK</sequence>
<protein>
    <submittedName>
        <fullName evidence="1">Uncharacterized protein</fullName>
    </submittedName>
</protein>
<dbReference type="AlphaFoldDB" id="D4MX77"/>
<accession>D4MX77</accession>
<evidence type="ECO:0000313" key="1">
    <source>
        <dbReference type="EMBL" id="CBL37222.1"/>
    </source>
</evidence>
<reference evidence="1 2" key="1">
    <citation type="submission" date="2010-03" db="EMBL/GenBank/DDBJ databases">
        <title>The genome sequence of Clostridiales sp. SSC/2.</title>
        <authorList>
            <consortium name="metaHIT consortium -- http://www.metahit.eu/"/>
            <person name="Pajon A."/>
            <person name="Turner K."/>
            <person name="Parkhill J."/>
            <person name="Duncan S."/>
            <person name="Flint H."/>
        </authorList>
    </citation>
    <scope>NUCLEOTIDE SEQUENCE [LARGE SCALE GENOMIC DNA]</scope>
    <source>
        <strain evidence="1 2">SSC/2</strain>
    </source>
</reference>
<evidence type="ECO:0000313" key="2">
    <source>
        <dbReference type="Proteomes" id="UP000008960"/>
    </source>
</evidence>
<dbReference type="EMBL" id="FP929061">
    <property type="protein sequence ID" value="CBL37222.1"/>
    <property type="molecule type" value="Genomic_DNA"/>
</dbReference>
<proteinExistence type="predicted"/>
<organism evidence="1 2">
    <name type="scientific">Anaerostipes hadrus</name>
    <dbReference type="NCBI Taxonomy" id="649756"/>
    <lineage>
        <taxon>Bacteria</taxon>
        <taxon>Bacillati</taxon>
        <taxon>Bacillota</taxon>
        <taxon>Clostridia</taxon>
        <taxon>Lachnospirales</taxon>
        <taxon>Lachnospiraceae</taxon>
        <taxon>Anaerostipes</taxon>
    </lineage>
</organism>
<gene>
    <name evidence="1" type="ORF">CL2_01060</name>
</gene>